<name>A0A2M4B146_9DIPT</name>
<evidence type="ECO:0000313" key="2">
    <source>
        <dbReference type="EMBL" id="MBW46757.1"/>
    </source>
</evidence>
<reference evidence="2" key="1">
    <citation type="submission" date="2018-01" db="EMBL/GenBank/DDBJ databases">
        <title>An insight into the sialome of Amazonian anophelines.</title>
        <authorList>
            <person name="Ribeiro J.M."/>
            <person name="Scarpassa V."/>
            <person name="Calvo E."/>
        </authorList>
    </citation>
    <scope>NUCLEOTIDE SEQUENCE</scope>
    <source>
        <tissue evidence="2">Salivary glands</tissue>
    </source>
</reference>
<feature type="signal peptide" evidence="1">
    <location>
        <begin position="1"/>
        <end position="24"/>
    </location>
</feature>
<proteinExistence type="predicted"/>
<evidence type="ECO:0000256" key="1">
    <source>
        <dbReference type="SAM" id="SignalP"/>
    </source>
</evidence>
<keyword evidence="1" id="KW-0732">Signal</keyword>
<dbReference type="AlphaFoldDB" id="A0A2M4B146"/>
<dbReference type="EMBL" id="GGFK01013436">
    <property type="protein sequence ID" value="MBW46757.1"/>
    <property type="molecule type" value="Transcribed_RNA"/>
</dbReference>
<sequence>MARIHTLSVRAHLILVALVRLGAGRFADLRVAVRVLRAVLVALASHRFRFAAVGEILRIALVPLQAPAAGRVATPADATLSIRTARDARTNIATLGFTVRLPHTLGSLRTVGVPFALGCSLASRRLVRIAHQTGRTRAPVRPTAVPALGIRTARSLAAEIDQRAAHLRITGKTGLTVAHLAMVFGRTERIRPARSRPTGQARNLARMVIAQLVRRTVLIDGALDPPAHTGRITEEPLLTLAHGRMGTGNTIRIPSAQCPASAARIATLGPTARVGHAHLIGITVLVRAALELLRADPVVAVLEVGTGRV</sequence>
<protein>
    <submittedName>
        <fullName evidence="2">Putative secreted protein</fullName>
    </submittedName>
</protein>
<feature type="chain" id="PRO_5014617243" evidence="1">
    <location>
        <begin position="25"/>
        <end position="309"/>
    </location>
</feature>
<organism evidence="2">
    <name type="scientific">Anopheles triannulatus</name>
    <dbReference type="NCBI Taxonomy" id="58253"/>
    <lineage>
        <taxon>Eukaryota</taxon>
        <taxon>Metazoa</taxon>
        <taxon>Ecdysozoa</taxon>
        <taxon>Arthropoda</taxon>
        <taxon>Hexapoda</taxon>
        <taxon>Insecta</taxon>
        <taxon>Pterygota</taxon>
        <taxon>Neoptera</taxon>
        <taxon>Endopterygota</taxon>
        <taxon>Diptera</taxon>
        <taxon>Nematocera</taxon>
        <taxon>Culicoidea</taxon>
        <taxon>Culicidae</taxon>
        <taxon>Anophelinae</taxon>
        <taxon>Anopheles</taxon>
    </lineage>
</organism>
<accession>A0A2M4B146</accession>